<keyword evidence="1" id="KW-0805">Transcription regulation</keyword>
<name>A0A9Q8Y3C1_9LACT</name>
<dbReference type="SMART" id="SM00345">
    <property type="entry name" value="HTH_GNTR"/>
    <property type="match status" value="1"/>
</dbReference>
<evidence type="ECO:0000256" key="1">
    <source>
        <dbReference type="ARBA" id="ARBA00023015"/>
    </source>
</evidence>
<dbReference type="PROSITE" id="PS50949">
    <property type="entry name" value="HTH_GNTR"/>
    <property type="match status" value="1"/>
</dbReference>
<dbReference type="CDD" id="cd07377">
    <property type="entry name" value="WHTH_GntR"/>
    <property type="match status" value="1"/>
</dbReference>
<dbReference type="GO" id="GO:0003677">
    <property type="term" value="F:DNA binding"/>
    <property type="evidence" value="ECO:0007669"/>
    <property type="project" value="UniProtKB-KW"/>
</dbReference>
<dbReference type="PANTHER" id="PTHR43537">
    <property type="entry name" value="TRANSCRIPTIONAL REGULATOR, GNTR FAMILY"/>
    <property type="match status" value="1"/>
</dbReference>
<organism evidence="5 6">
    <name type="scientific">Lactococcus formosensis</name>
    <dbReference type="NCBI Taxonomy" id="1281486"/>
    <lineage>
        <taxon>Bacteria</taxon>
        <taxon>Bacillati</taxon>
        <taxon>Bacillota</taxon>
        <taxon>Bacilli</taxon>
        <taxon>Lactobacillales</taxon>
        <taxon>Streptococcaceae</taxon>
        <taxon>Lactococcus</taxon>
    </lineage>
</organism>
<dbReference type="EMBL" id="CP086395">
    <property type="protein sequence ID" value="USJ21151.1"/>
    <property type="molecule type" value="Genomic_DNA"/>
</dbReference>
<dbReference type="RefSeq" id="WP_252170270.1">
    <property type="nucleotide sequence ID" value="NZ_CP086395.1"/>
</dbReference>
<dbReference type="InterPro" id="IPR011711">
    <property type="entry name" value="GntR_C"/>
</dbReference>
<dbReference type="Gene3D" id="1.20.120.530">
    <property type="entry name" value="GntR ligand-binding domain-like"/>
    <property type="match status" value="1"/>
</dbReference>
<dbReference type="SMART" id="SM00895">
    <property type="entry name" value="FCD"/>
    <property type="match status" value="1"/>
</dbReference>
<dbReference type="PANTHER" id="PTHR43537:SF24">
    <property type="entry name" value="GLUCONATE OPERON TRANSCRIPTIONAL REPRESSOR"/>
    <property type="match status" value="1"/>
</dbReference>
<dbReference type="InterPro" id="IPR036388">
    <property type="entry name" value="WH-like_DNA-bd_sf"/>
</dbReference>
<evidence type="ECO:0000256" key="2">
    <source>
        <dbReference type="ARBA" id="ARBA00023125"/>
    </source>
</evidence>
<dbReference type="Proteomes" id="UP001056730">
    <property type="component" value="Chromosome"/>
</dbReference>
<dbReference type="InterPro" id="IPR000524">
    <property type="entry name" value="Tscrpt_reg_HTH_GntR"/>
</dbReference>
<gene>
    <name evidence="5" type="ORF">LMK00_03880</name>
</gene>
<dbReference type="GO" id="GO:0003700">
    <property type="term" value="F:DNA-binding transcription factor activity"/>
    <property type="evidence" value="ECO:0007669"/>
    <property type="project" value="InterPro"/>
</dbReference>
<accession>A0A9Q8Y3C1</accession>
<evidence type="ECO:0000259" key="4">
    <source>
        <dbReference type="PROSITE" id="PS50949"/>
    </source>
</evidence>
<dbReference type="Gene3D" id="1.10.10.10">
    <property type="entry name" value="Winged helix-like DNA-binding domain superfamily/Winged helix DNA-binding domain"/>
    <property type="match status" value="1"/>
</dbReference>
<dbReference type="SUPFAM" id="SSF48008">
    <property type="entry name" value="GntR ligand-binding domain-like"/>
    <property type="match status" value="1"/>
</dbReference>
<keyword evidence="2" id="KW-0238">DNA-binding</keyword>
<dbReference type="KEGG" id="lfo:LMK00_03880"/>
<dbReference type="Pfam" id="PF00392">
    <property type="entry name" value="GntR"/>
    <property type="match status" value="1"/>
</dbReference>
<sequence>MNDRNFNLQSQAYKLILGKILRNEYTPGQKISQKNIERDLLLGRTPVREALVRLQRDGLVYTVPQSGTFVTKIDLDAVKSARFVRESLERRIVVEASKVKDNLLLNQAHDAILLQEKYTKNKEYNKFFEADEDFHKTFYLLTDNAKVWTWLQTINIQLNRFRWLRLKVEDLPWNLLIEQHKEILDAIEKHDTGRAEIAASHHLDLVLLEEKEVITAYQDYFVNIPKEYK</sequence>
<reference evidence="5" key="1">
    <citation type="journal article" date="2022" name="Front. Microbiol.">
        <title>Feed Insects as a Reservoir of Granadaene-Producing Lactococci.</title>
        <authorList>
            <person name="Neuzil-Bunesova V."/>
            <person name="Ramirez Garcia A."/>
            <person name="Modrackova N."/>
            <person name="Makovska M."/>
            <person name="Sabolova M."/>
            <person name="Sproer C."/>
            <person name="Bunk B."/>
            <person name="Blom J."/>
            <person name="Schwab C."/>
        </authorList>
    </citation>
    <scope>NUCLEOTIDE SEQUENCE</scope>
    <source>
        <strain evidence="5">I4/6O</strain>
    </source>
</reference>
<dbReference type="InterPro" id="IPR008920">
    <property type="entry name" value="TF_FadR/GntR_C"/>
</dbReference>
<proteinExistence type="predicted"/>
<protein>
    <submittedName>
        <fullName evidence="5">GntR family transcriptional regulator</fullName>
    </submittedName>
</protein>
<dbReference type="InterPro" id="IPR036390">
    <property type="entry name" value="WH_DNA-bd_sf"/>
</dbReference>
<feature type="domain" description="HTH gntR-type" evidence="4">
    <location>
        <begin position="6"/>
        <end position="73"/>
    </location>
</feature>
<evidence type="ECO:0000313" key="6">
    <source>
        <dbReference type="Proteomes" id="UP001056730"/>
    </source>
</evidence>
<dbReference type="AlphaFoldDB" id="A0A9Q8Y3C1"/>
<dbReference type="Pfam" id="PF07729">
    <property type="entry name" value="FCD"/>
    <property type="match status" value="1"/>
</dbReference>
<evidence type="ECO:0000313" key="5">
    <source>
        <dbReference type="EMBL" id="USJ21151.1"/>
    </source>
</evidence>
<keyword evidence="3" id="KW-0804">Transcription</keyword>
<dbReference type="SUPFAM" id="SSF46785">
    <property type="entry name" value="Winged helix' DNA-binding domain"/>
    <property type="match status" value="1"/>
</dbReference>
<evidence type="ECO:0000256" key="3">
    <source>
        <dbReference type="ARBA" id="ARBA00023163"/>
    </source>
</evidence>